<proteinExistence type="predicted"/>
<reference evidence="3" key="2">
    <citation type="submission" date="2019-10" db="EMBL/GenBank/DDBJ databases">
        <title>A de novo genome assembly of a pear dwarfing rootstock.</title>
        <authorList>
            <person name="Wang F."/>
            <person name="Wang J."/>
            <person name="Li S."/>
            <person name="Zhang Y."/>
            <person name="Fang M."/>
            <person name="Ma L."/>
            <person name="Zhao Y."/>
            <person name="Jiang S."/>
        </authorList>
    </citation>
    <scope>NUCLEOTIDE SEQUENCE [LARGE SCALE GENOMIC DNA]</scope>
</reference>
<dbReference type="EMBL" id="SMOL01000120">
    <property type="protein sequence ID" value="KAB2633126.1"/>
    <property type="molecule type" value="Genomic_DNA"/>
</dbReference>
<dbReference type="AlphaFoldDB" id="A0A5N5HYX9"/>
<name>A0A5N5HYX9_9ROSA</name>
<organism evidence="2 3">
    <name type="scientific">Pyrus ussuriensis x Pyrus communis</name>
    <dbReference type="NCBI Taxonomy" id="2448454"/>
    <lineage>
        <taxon>Eukaryota</taxon>
        <taxon>Viridiplantae</taxon>
        <taxon>Streptophyta</taxon>
        <taxon>Embryophyta</taxon>
        <taxon>Tracheophyta</taxon>
        <taxon>Spermatophyta</taxon>
        <taxon>Magnoliopsida</taxon>
        <taxon>eudicotyledons</taxon>
        <taxon>Gunneridae</taxon>
        <taxon>Pentapetalae</taxon>
        <taxon>rosids</taxon>
        <taxon>fabids</taxon>
        <taxon>Rosales</taxon>
        <taxon>Rosaceae</taxon>
        <taxon>Amygdaloideae</taxon>
        <taxon>Maleae</taxon>
        <taxon>Pyrus</taxon>
    </lineage>
</organism>
<protein>
    <submittedName>
        <fullName evidence="2">Uncharacterized protein</fullName>
    </submittedName>
</protein>
<comment type="caution">
    <text evidence="2">The sequence shown here is derived from an EMBL/GenBank/DDBJ whole genome shotgun (WGS) entry which is preliminary data.</text>
</comment>
<keyword evidence="3" id="KW-1185">Reference proteome</keyword>
<evidence type="ECO:0000256" key="1">
    <source>
        <dbReference type="SAM" id="MobiDB-lite"/>
    </source>
</evidence>
<evidence type="ECO:0000313" key="3">
    <source>
        <dbReference type="Proteomes" id="UP000327157"/>
    </source>
</evidence>
<sequence>MLLSSSQILCCFSHRIVTSKLGFRLHGWTGRYKTHMWDNICNKEGQSRKGRQGKAMDSQEGLQSDVINMKDG</sequence>
<reference evidence="2 3" key="1">
    <citation type="submission" date="2019-09" db="EMBL/GenBank/DDBJ databases">
        <authorList>
            <person name="Ou C."/>
        </authorList>
    </citation>
    <scope>NUCLEOTIDE SEQUENCE [LARGE SCALE GENOMIC DNA]</scope>
    <source>
        <strain evidence="2">S2</strain>
        <tissue evidence="2">Leaf</tissue>
    </source>
</reference>
<dbReference type="Proteomes" id="UP000327157">
    <property type="component" value="Chromosome 6"/>
</dbReference>
<reference evidence="2 3" key="3">
    <citation type="submission" date="2019-11" db="EMBL/GenBank/DDBJ databases">
        <title>A de novo genome assembly of a pear dwarfing rootstock.</title>
        <authorList>
            <person name="Wang F."/>
            <person name="Wang J."/>
            <person name="Li S."/>
            <person name="Zhang Y."/>
            <person name="Fang M."/>
            <person name="Ma L."/>
            <person name="Zhao Y."/>
            <person name="Jiang S."/>
        </authorList>
    </citation>
    <scope>NUCLEOTIDE SEQUENCE [LARGE SCALE GENOMIC DNA]</scope>
    <source>
        <strain evidence="2">S2</strain>
        <tissue evidence="2">Leaf</tissue>
    </source>
</reference>
<feature type="region of interest" description="Disordered" evidence="1">
    <location>
        <begin position="43"/>
        <end position="72"/>
    </location>
</feature>
<gene>
    <name evidence="2" type="ORF">D8674_029373</name>
</gene>
<evidence type="ECO:0000313" key="2">
    <source>
        <dbReference type="EMBL" id="KAB2633126.1"/>
    </source>
</evidence>
<accession>A0A5N5HYX9</accession>